<gene>
    <name evidence="2" type="ORF">Taro_037554</name>
</gene>
<dbReference type="Proteomes" id="UP000652761">
    <property type="component" value="Unassembled WGS sequence"/>
</dbReference>
<evidence type="ECO:0000313" key="2">
    <source>
        <dbReference type="EMBL" id="MQM04750.1"/>
    </source>
</evidence>
<evidence type="ECO:0000256" key="1">
    <source>
        <dbReference type="SAM" id="MobiDB-lite"/>
    </source>
</evidence>
<name>A0A843WQ20_COLES</name>
<protein>
    <submittedName>
        <fullName evidence="2">Uncharacterized protein</fullName>
    </submittedName>
</protein>
<feature type="region of interest" description="Disordered" evidence="1">
    <location>
        <begin position="1"/>
        <end position="87"/>
    </location>
</feature>
<dbReference type="EMBL" id="NMUH01003276">
    <property type="protein sequence ID" value="MQM04750.1"/>
    <property type="molecule type" value="Genomic_DNA"/>
</dbReference>
<dbReference type="AlphaFoldDB" id="A0A843WQ20"/>
<feature type="non-terminal residue" evidence="2">
    <location>
        <position position="144"/>
    </location>
</feature>
<reference evidence="2" key="1">
    <citation type="submission" date="2017-07" db="EMBL/GenBank/DDBJ databases">
        <title>Taro Niue Genome Assembly and Annotation.</title>
        <authorList>
            <person name="Atibalentja N."/>
            <person name="Keating K."/>
            <person name="Fields C.J."/>
        </authorList>
    </citation>
    <scope>NUCLEOTIDE SEQUENCE</scope>
    <source>
        <strain evidence="2">Niue_2</strain>
        <tissue evidence="2">Leaf</tissue>
    </source>
</reference>
<dbReference type="Pfam" id="PF16596">
    <property type="entry name" value="MFMR_assoc"/>
    <property type="match status" value="1"/>
</dbReference>
<comment type="caution">
    <text evidence="2">The sequence shown here is derived from an EMBL/GenBank/DDBJ whole genome shotgun (WGS) entry which is preliminary data.</text>
</comment>
<feature type="compositionally biased region" description="Basic and acidic residues" evidence="1">
    <location>
        <begin position="9"/>
        <end position="21"/>
    </location>
</feature>
<dbReference type="OrthoDB" id="10569908at2759"/>
<proteinExistence type="predicted"/>
<organism evidence="2 3">
    <name type="scientific">Colocasia esculenta</name>
    <name type="common">Wild taro</name>
    <name type="synonym">Arum esculentum</name>
    <dbReference type="NCBI Taxonomy" id="4460"/>
    <lineage>
        <taxon>Eukaryota</taxon>
        <taxon>Viridiplantae</taxon>
        <taxon>Streptophyta</taxon>
        <taxon>Embryophyta</taxon>
        <taxon>Tracheophyta</taxon>
        <taxon>Spermatophyta</taxon>
        <taxon>Magnoliopsida</taxon>
        <taxon>Liliopsida</taxon>
        <taxon>Araceae</taxon>
        <taxon>Aroideae</taxon>
        <taxon>Colocasieae</taxon>
        <taxon>Colocasia</taxon>
    </lineage>
</organism>
<sequence>VAVAGAAEVDGKPDEGKERSPIKGAKGSLGSLNVLTGKNSEREKTSGVSTNGLDSQRGAIHPPFAWPNPVGLGPARPTRARDRRVGSSLLQPMTSKVSVTKLNWSVIWERSTTFLGQTEALVEVCLRNYSKMKKEASRVLEEAI</sequence>
<keyword evidence="3" id="KW-1185">Reference proteome</keyword>
<evidence type="ECO:0000313" key="3">
    <source>
        <dbReference type="Proteomes" id="UP000652761"/>
    </source>
</evidence>
<accession>A0A843WQ20</accession>